<accession>A0ACC1XX51</accession>
<protein>
    <submittedName>
        <fullName evidence="1">E3 ubiquitin-protein ligase MBR2-like</fullName>
    </submittedName>
</protein>
<comment type="caution">
    <text evidence="1">The sequence shown here is derived from an EMBL/GenBank/DDBJ whole genome shotgun (WGS) entry which is preliminary data.</text>
</comment>
<dbReference type="EMBL" id="CM051400">
    <property type="protein sequence ID" value="KAJ4714855.1"/>
    <property type="molecule type" value="Genomic_DNA"/>
</dbReference>
<evidence type="ECO:0000313" key="2">
    <source>
        <dbReference type="Proteomes" id="UP001164539"/>
    </source>
</evidence>
<name>A0ACC1XX51_MELAZ</name>
<keyword evidence="2" id="KW-1185">Reference proteome</keyword>
<sequence length="746" mass="80364">MEGQGQGQGEKQPQWSTTNSNAENFYFTSQQLDILYQLWLEHQNAISNHNAALVPNGDNHAIQSAQTSPSMNSQNQTGFLALLNEVDYNANRSGHGEDQRLEGIYSENGQVRSQPPIVRGNVDLVAAAYEVNSNDLVQQMGVGLNLHQSKHAGGPEADQNPPAVDSSKPLLINSGIVGNFSKEDNHHGLQGDNPSNGKRLSCKRRAPESVSRQLLFGSSSNSAEHSEQKDITAQENVVIFGSFNNQANLSNLGQLEAGVVMGAAPASSHGSSSIVANGSLQGTSINGLGAASSTGIAGIMSQASSLARQSENFPRNIRSRRNANQQDFLPASLATQNTMNSQSVSPSQTAMFFPYDHFVNPSLPSPVQAAPTRPPFLQLPSPRQIVDELSQGDTVPTAGGSSSSSALAVNGRDAQRQEVNLINNPGYVHLHPELELGAFSQMGRTINLANGNTNFLGNASPAASSGDGSNGIPPVPTWFPNPIFNEQYSNEVASSSPSLGQNNYFGRPTGDAPPSYFARAAGDAPANYFTIPAGFRREMGNPVGDDNNTRPRPRPRRQRLIPRTEREAGGYPNIHPALQFSPPSRRRGRQLLSEQVQNALALVRRNGGGGGGALRFGDYRMMDHSLLFELVASNDAHEAMRLDIDDMTYEELLALGEEIGHVSTGLNEAGILANLRQHKHQSIKDESTDNDEPCCICQEEYADGEDIGELDCGHEFHVNCIKQWLMLKNLCPICKKTGLGGKRGEH</sequence>
<proteinExistence type="predicted"/>
<gene>
    <name evidence="1" type="ORF">OWV82_013278</name>
</gene>
<evidence type="ECO:0000313" key="1">
    <source>
        <dbReference type="EMBL" id="KAJ4714855.1"/>
    </source>
</evidence>
<organism evidence="1 2">
    <name type="scientific">Melia azedarach</name>
    <name type="common">Chinaberry tree</name>
    <dbReference type="NCBI Taxonomy" id="155640"/>
    <lineage>
        <taxon>Eukaryota</taxon>
        <taxon>Viridiplantae</taxon>
        <taxon>Streptophyta</taxon>
        <taxon>Embryophyta</taxon>
        <taxon>Tracheophyta</taxon>
        <taxon>Spermatophyta</taxon>
        <taxon>Magnoliopsida</taxon>
        <taxon>eudicotyledons</taxon>
        <taxon>Gunneridae</taxon>
        <taxon>Pentapetalae</taxon>
        <taxon>rosids</taxon>
        <taxon>malvids</taxon>
        <taxon>Sapindales</taxon>
        <taxon>Meliaceae</taxon>
        <taxon>Melia</taxon>
    </lineage>
</organism>
<reference evidence="1 2" key="1">
    <citation type="journal article" date="2023" name="Science">
        <title>Complex scaffold remodeling in plant triterpene biosynthesis.</title>
        <authorList>
            <person name="De La Pena R."/>
            <person name="Hodgson H."/>
            <person name="Liu J.C."/>
            <person name="Stephenson M.J."/>
            <person name="Martin A.C."/>
            <person name="Owen C."/>
            <person name="Harkess A."/>
            <person name="Leebens-Mack J."/>
            <person name="Jimenez L.E."/>
            <person name="Osbourn A."/>
            <person name="Sattely E.S."/>
        </authorList>
    </citation>
    <scope>NUCLEOTIDE SEQUENCE [LARGE SCALE GENOMIC DNA]</scope>
    <source>
        <strain evidence="2">cv. JPN11</strain>
        <tissue evidence="1">Leaf</tissue>
    </source>
</reference>
<dbReference type="Proteomes" id="UP001164539">
    <property type="component" value="Chromosome 7"/>
</dbReference>